<evidence type="ECO:0000313" key="2">
    <source>
        <dbReference type="Proteomes" id="UP000253816"/>
    </source>
</evidence>
<accession>A0A369KB14</accession>
<sequence length="365" mass="40000">MASGQASSKRPSDPLFLVDSLSCSAGRAMSSSTPSSSSISSWTIAPVTLAEYANALYEVVELLRAFNSRTSVPDNSEVLSLSHRLSFLNKSLRDCDEWGLSSSNQIKSQCQAVQDFLDPIETAYTEGTPFPQMLTLLTTQLSNASFETALATALGSLSPLSEGNLDIPPEEVLFIETFRRFNNRSDRILSNLGETVNAASDLLEGLNLLNEACTWNPGPKYISPEGFLINPTLTDSWYTLFLAQADASKIKGISLLRGIDSSEVYPEESSESIYLKKILNKIDASSEEGGFGGLINESLVKKMWEDQSFQVDLRTAIELALNINERAQHDVNKILFETKAIADATASLFENQNQSLTSVARRINR</sequence>
<dbReference type="EMBL" id="QQBG01000007">
    <property type="protein sequence ID" value="RDB31799.1"/>
    <property type="molecule type" value="Genomic_DNA"/>
</dbReference>
<organism evidence="1 2">
    <name type="scientific">Candidatus Similichlamydia laticola</name>
    <dbReference type="NCBI Taxonomy" id="2170265"/>
    <lineage>
        <taxon>Bacteria</taxon>
        <taxon>Pseudomonadati</taxon>
        <taxon>Chlamydiota</taxon>
        <taxon>Chlamydiia</taxon>
        <taxon>Parachlamydiales</taxon>
        <taxon>Candidatus Parilichlamydiaceae</taxon>
        <taxon>Candidatus Similichlamydia</taxon>
    </lineage>
</organism>
<evidence type="ECO:0000313" key="1">
    <source>
        <dbReference type="EMBL" id="RDB31799.1"/>
    </source>
</evidence>
<reference evidence="1 2" key="1">
    <citation type="submission" date="2018-07" db="EMBL/GenBank/DDBJ databases">
        <title>Comparative genomics of the Candidatus Parilichlamydiaceae reveals evidence of convergent evolution and genome reduction in the phylum Chlamydiae.</title>
        <authorList>
            <person name="Taylor-Brown A."/>
            <person name="Polkinghorne A."/>
        </authorList>
    </citation>
    <scope>NUCLEOTIDE SEQUENCE [LARGE SCALE GENOMIC DNA]</scope>
    <source>
        <strain evidence="1 2">Hat2</strain>
    </source>
</reference>
<comment type="caution">
    <text evidence="1">The sequence shown here is derived from an EMBL/GenBank/DDBJ whole genome shotgun (WGS) entry which is preliminary data.</text>
</comment>
<dbReference type="OrthoDB" id="9829028at2"/>
<dbReference type="RefSeq" id="WP_114544054.1">
    <property type="nucleotide sequence ID" value="NZ_QQBG01000007.1"/>
</dbReference>
<gene>
    <name evidence="1" type="ORF">HAT2_00092</name>
</gene>
<name>A0A369KB14_9BACT</name>
<dbReference type="Proteomes" id="UP000253816">
    <property type="component" value="Unassembled WGS sequence"/>
</dbReference>
<keyword evidence="2" id="KW-1185">Reference proteome</keyword>
<dbReference type="AlphaFoldDB" id="A0A369KB14"/>
<protein>
    <submittedName>
        <fullName evidence="1">Uncharacterized protein</fullName>
    </submittedName>
</protein>
<proteinExistence type="predicted"/>